<dbReference type="Proteomes" id="UP001175000">
    <property type="component" value="Unassembled WGS sequence"/>
</dbReference>
<feature type="signal peptide" evidence="2">
    <location>
        <begin position="1"/>
        <end position="17"/>
    </location>
</feature>
<dbReference type="EMBL" id="JAULSU010000002">
    <property type="protein sequence ID" value="KAK0627125.1"/>
    <property type="molecule type" value="Genomic_DNA"/>
</dbReference>
<feature type="region of interest" description="Disordered" evidence="1">
    <location>
        <begin position="186"/>
        <end position="213"/>
    </location>
</feature>
<feature type="chain" id="PRO_5041426982" evidence="2">
    <location>
        <begin position="18"/>
        <end position="213"/>
    </location>
</feature>
<organism evidence="3 4">
    <name type="scientific">Immersiella caudata</name>
    <dbReference type="NCBI Taxonomy" id="314043"/>
    <lineage>
        <taxon>Eukaryota</taxon>
        <taxon>Fungi</taxon>
        <taxon>Dikarya</taxon>
        <taxon>Ascomycota</taxon>
        <taxon>Pezizomycotina</taxon>
        <taxon>Sordariomycetes</taxon>
        <taxon>Sordariomycetidae</taxon>
        <taxon>Sordariales</taxon>
        <taxon>Lasiosphaeriaceae</taxon>
        <taxon>Immersiella</taxon>
    </lineage>
</organism>
<name>A0AA40C6U0_9PEZI</name>
<accession>A0AA40C6U0</accession>
<reference evidence="3" key="1">
    <citation type="submission" date="2023-06" db="EMBL/GenBank/DDBJ databases">
        <title>Genome-scale phylogeny and comparative genomics of the fungal order Sordariales.</title>
        <authorList>
            <consortium name="Lawrence Berkeley National Laboratory"/>
            <person name="Hensen N."/>
            <person name="Bonometti L."/>
            <person name="Westerberg I."/>
            <person name="Brannstrom I.O."/>
            <person name="Guillou S."/>
            <person name="Cros-Aarteil S."/>
            <person name="Calhoun S."/>
            <person name="Haridas S."/>
            <person name="Kuo A."/>
            <person name="Mondo S."/>
            <person name="Pangilinan J."/>
            <person name="Riley R."/>
            <person name="Labutti K."/>
            <person name="Andreopoulos B."/>
            <person name="Lipzen A."/>
            <person name="Chen C."/>
            <person name="Yanf M."/>
            <person name="Daum C."/>
            <person name="Ng V."/>
            <person name="Clum A."/>
            <person name="Steindorff A."/>
            <person name="Ohm R."/>
            <person name="Martin F."/>
            <person name="Silar P."/>
            <person name="Natvig D."/>
            <person name="Lalanne C."/>
            <person name="Gautier V."/>
            <person name="Ament-Velasquez S.L."/>
            <person name="Kruys A."/>
            <person name="Hutchinson M.I."/>
            <person name="Powell A.J."/>
            <person name="Barry K."/>
            <person name="Miller A.N."/>
            <person name="Grigoriev I.V."/>
            <person name="Debuchy R."/>
            <person name="Gladieux P."/>
            <person name="Thoren M.H."/>
            <person name="Johannesson H."/>
        </authorList>
    </citation>
    <scope>NUCLEOTIDE SEQUENCE</scope>
    <source>
        <strain evidence="3">CBS 606.72</strain>
    </source>
</reference>
<proteinExistence type="predicted"/>
<evidence type="ECO:0000256" key="2">
    <source>
        <dbReference type="SAM" id="SignalP"/>
    </source>
</evidence>
<evidence type="ECO:0000313" key="4">
    <source>
        <dbReference type="Proteomes" id="UP001175000"/>
    </source>
</evidence>
<gene>
    <name evidence="3" type="ORF">B0T14DRAFT_128227</name>
</gene>
<sequence length="213" mass="21700">MKASTVIVSALATLVAAAPTEKKVEERGFNDFLGGGFNGFPSTNVNYIFGLNNGLNNFNVLQQLALNQNFGFNQFDGLFNANNQFLDLNTILQLQQLSDLAAIAQLGVFGGFDLAQLNLQNALLQTGLLNLGGANLGQFVQPNVVTQVQTIASQVIPVGGLVGSGFAGVPVGGVVSGAPSAGVSTGVSSSVPDGAVTAAEQDAQEGGSSLSRA</sequence>
<comment type="caution">
    <text evidence="3">The sequence shown here is derived from an EMBL/GenBank/DDBJ whole genome shotgun (WGS) entry which is preliminary data.</text>
</comment>
<dbReference type="AlphaFoldDB" id="A0AA40C6U0"/>
<protein>
    <submittedName>
        <fullName evidence="3">Uncharacterized protein</fullName>
    </submittedName>
</protein>
<evidence type="ECO:0000256" key="1">
    <source>
        <dbReference type="SAM" id="MobiDB-lite"/>
    </source>
</evidence>
<evidence type="ECO:0000313" key="3">
    <source>
        <dbReference type="EMBL" id="KAK0627125.1"/>
    </source>
</evidence>
<keyword evidence="4" id="KW-1185">Reference proteome</keyword>
<keyword evidence="2" id="KW-0732">Signal</keyword>